<reference evidence="1 2" key="1">
    <citation type="submission" date="2019-03" db="EMBL/GenBank/DDBJ databases">
        <title>Genomic Encyclopedia of Type Strains, Phase IV (KMG-IV): sequencing the most valuable type-strain genomes for metagenomic binning, comparative biology and taxonomic classification.</title>
        <authorList>
            <person name="Goeker M."/>
        </authorList>
    </citation>
    <scope>NUCLEOTIDE SEQUENCE [LARGE SCALE GENOMIC DNA]</scope>
    <source>
        <strain evidence="1 2">DSM 2781</strain>
    </source>
</reference>
<dbReference type="Pfam" id="PF07386">
    <property type="entry name" value="DUF1499"/>
    <property type="match status" value="1"/>
</dbReference>
<proteinExistence type="predicted"/>
<organism evidence="1 2">
    <name type="scientific">Rhodovulum adriaticum</name>
    <name type="common">Rhodopseudomonas adriatica</name>
    <dbReference type="NCBI Taxonomy" id="35804"/>
    <lineage>
        <taxon>Bacteria</taxon>
        <taxon>Pseudomonadati</taxon>
        <taxon>Pseudomonadota</taxon>
        <taxon>Alphaproteobacteria</taxon>
        <taxon>Rhodobacterales</taxon>
        <taxon>Paracoccaceae</taxon>
        <taxon>Rhodovulum</taxon>
    </lineage>
</organism>
<dbReference type="AlphaFoldDB" id="A0A4R2NNI0"/>
<dbReference type="Proteomes" id="UP000295733">
    <property type="component" value="Unassembled WGS sequence"/>
</dbReference>
<evidence type="ECO:0000313" key="1">
    <source>
        <dbReference type="EMBL" id="TCP23122.1"/>
    </source>
</evidence>
<keyword evidence="2" id="KW-1185">Reference proteome</keyword>
<name>A0A4R2NNI0_RHOAD</name>
<dbReference type="EMBL" id="SLXL01000004">
    <property type="protein sequence ID" value="TCP23122.1"/>
    <property type="molecule type" value="Genomic_DNA"/>
</dbReference>
<accession>A0A4R2NNI0</accession>
<protein>
    <submittedName>
        <fullName evidence="1">Uncharacterized protein (DUF1499 family)</fullName>
    </submittedName>
</protein>
<dbReference type="OrthoDB" id="8479024at2"/>
<evidence type="ECO:0000313" key="2">
    <source>
        <dbReference type="Proteomes" id="UP000295733"/>
    </source>
</evidence>
<dbReference type="RefSeq" id="WP_132602067.1">
    <property type="nucleotide sequence ID" value="NZ_NRRP01000002.1"/>
</dbReference>
<gene>
    <name evidence="1" type="ORF">EV656_10493</name>
</gene>
<comment type="caution">
    <text evidence="1">The sequence shown here is derived from an EMBL/GenBank/DDBJ whole genome shotgun (WGS) entry which is preliminary data.</text>
</comment>
<dbReference type="InterPro" id="IPR010865">
    <property type="entry name" value="DUF1499"/>
</dbReference>
<sequence>MKILIFLIAVIAAAGLAGAFYFRMVPDDPDRWHVDPLTAVKPRSPNAVLIRPEGGDDSAPVYDVPPKALAIALASVALAEPNTKRIAGAPDALWQTFVQRSALWAFPDYISIKVVPVEGGATYAAFSRARYGYSDLGVNAARMARWQVALEQRLAP</sequence>